<keyword evidence="1" id="KW-0732">Signal</keyword>
<name>A0A1H3N6E8_9RHOB</name>
<protein>
    <submittedName>
        <fullName evidence="2">Uncharacterized protein</fullName>
    </submittedName>
</protein>
<keyword evidence="3" id="KW-1185">Reference proteome</keyword>
<feature type="chain" id="PRO_5011535907" evidence="1">
    <location>
        <begin position="26"/>
        <end position="488"/>
    </location>
</feature>
<dbReference type="AlphaFoldDB" id="A0A1H3N6E8"/>
<proteinExistence type="predicted"/>
<evidence type="ECO:0000313" key="3">
    <source>
        <dbReference type="Proteomes" id="UP000199286"/>
    </source>
</evidence>
<organism evidence="2 3">
    <name type="scientific">Citreimonas salinaria</name>
    <dbReference type="NCBI Taxonomy" id="321339"/>
    <lineage>
        <taxon>Bacteria</taxon>
        <taxon>Pseudomonadati</taxon>
        <taxon>Pseudomonadota</taxon>
        <taxon>Alphaproteobacteria</taxon>
        <taxon>Rhodobacterales</taxon>
        <taxon>Roseobacteraceae</taxon>
        <taxon>Citreimonas</taxon>
    </lineage>
</organism>
<reference evidence="2 3" key="1">
    <citation type="submission" date="2016-10" db="EMBL/GenBank/DDBJ databases">
        <authorList>
            <person name="de Groot N.N."/>
        </authorList>
    </citation>
    <scope>NUCLEOTIDE SEQUENCE [LARGE SCALE GENOMIC DNA]</scope>
    <source>
        <strain evidence="2 3">DSM 26880</strain>
    </source>
</reference>
<gene>
    <name evidence="2" type="ORF">SAMN05444340_1213</name>
</gene>
<dbReference type="EMBL" id="FNPF01000021">
    <property type="protein sequence ID" value="SDY84452.1"/>
    <property type="molecule type" value="Genomic_DNA"/>
</dbReference>
<evidence type="ECO:0000256" key="1">
    <source>
        <dbReference type="SAM" id="SignalP"/>
    </source>
</evidence>
<evidence type="ECO:0000313" key="2">
    <source>
        <dbReference type="EMBL" id="SDY84452.1"/>
    </source>
</evidence>
<feature type="signal peptide" evidence="1">
    <location>
        <begin position="1"/>
        <end position="25"/>
    </location>
</feature>
<sequence>MRVFRMFPAALSLVALLAGCLPAAASNSGAGGPEVPGDLARGWIAQSYAIKIGGDAPTPTDLLLNTWVDSGRGLITTDYLFAFDSDRSYIFNAGILRSGALRIQEPGAYRLHVYLDRFLGTGEPECRARVAIDGSTIIDSSAAFEMHSGGGVSATQAAKDQARNFHQSQRAESPVFRVSEPGYYRMDFWSVCRDLNDKQAAFNLTNELGNRIEKRGLFGTKLQRLTTFYDGDGQITAVQKHRYETNPVKQVIAENHGTMFDLVLENVVTGERGRLSGDNIWHNRAHAPDERLEYQSLKPMDEGDFEASKWVFTGIRGDLSARYEQSSGYSPRFQTAAQQMPFVPSQVEARKRLKIEQAGVYEMAIGYEPEMSAKDFLAGNGYGARGGRAITREQSEPVALFMEKHLEDGRVSRLKIFEGTLKGTNFIGEIRFLNVALKAGEYDLVVTRNLSQIKRDRYGTVDVGAAIQNSQMSIRMKRQGAPGFVILN</sequence>
<dbReference type="PROSITE" id="PS51257">
    <property type="entry name" value="PROKAR_LIPOPROTEIN"/>
    <property type="match status" value="1"/>
</dbReference>
<accession>A0A1H3N6E8</accession>
<dbReference type="STRING" id="321339.SAMN05444340_1213"/>
<dbReference type="Proteomes" id="UP000199286">
    <property type="component" value="Unassembled WGS sequence"/>
</dbReference>
<dbReference type="RefSeq" id="WP_143042348.1">
    <property type="nucleotide sequence ID" value="NZ_FNPF01000021.1"/>
</dbReference>